<evidence type="ECO:0000313" key="9">
    <source>
        <dbReference type="Proteomes" id="UP001280121"/>
    </source>
</evidence>
<reference evidence="8" key="1">
    <citation type="journal article" date="2023" name="Plant J.">
        <title>Genome sequences and population genomics provide insights into the demographic history, inbreeding, and mutation load of two 'living fossil' tree species of Dipteronia.</title>
        <authorList>
            <person name="Feng Y."/>
            <person name="Comes H.P."/>
            <person name="Chen J."/>
            <person name="Zhu S."/>
            <person name="Lu R."/>
            <person name="Zhang X."/>
            <person name="Li P."/>
            <person name="Qiu J."/>
            <person name="Olsen K.M."/>
            <person name="Qiu Y."/>
        </authorList>
    </citation>
    <scope>NUCLEOTIDE SEQUENCE</scope>
    <source>
        <strain evidence="8">KIB01</strain>
    </source>
</reference>
<keyword evidence="3 6" id="KW-0694">RNA-binding</keyword>
<comment type="subcellular location">
    <subcellularLocation>
        <location evidence="1">Nucleus</location>
    </subcellularLocation>
</comment>
<dbReference type="Proteomes" id="UP001280121">
    <property type="component" value="Unassembled WGS sequence"/>
</dbReference>
<proteinExistence type="predicted"/>
<name>A0AAD9XJ82_9ROSI</name>
<evidence type="ECO:0000259" key="7">
    <source>
        <dbReference type="PROSITE" id="PS50102"/>
    </source>
</evidence>
<accession>A0AAD9XJ82</accession>
<evidence type="ECO:0000256" key="2">
    <source>
        <dbReference type="ARBA" id="ARBA00022664"/>
    </source>
</evidence>
<dbReference type="PANTHER" id="PTHR48028:SF4">
    <property type="entry name" value="SC35-LIKE SPLICING FACTOR"/>
    <property type="match status" value="1"/>
</dbReference>
<dbReference type="InterPro" id="IPR035979">
    <property type="entry name" value="RBD_domain_sf"/>
</dbReference>
<gene>
    <name evidence="8" type="ORF">Ddye_006866</name>
</gene>
<evidence type="ECO:0000256" key="5">
    <source>
        <dbReference type="ARBA" id="ARBA00023242"/>
    </source>
</evidence>
<keyword evidence="4" id="KW-0508">mRNA splicing</keyword>
<dbReference type="PANTHER" id="PTHR48028">
    <property type="entry name" value="GLYCINE-RICH RNA-BINDING PROTEIN RZ1A"/>
    <property type="match status" value="1"/>
</dbReference>
<dbReference type="InterPro" id="IPR012677">
    <property type="entry name" value="Nucleotide-bd_a/b_plait_sf"/>
</dbReference>
<dbReference type="EMBL" id="JANJYI010000002">
    <property type="protein sequence ID" value="KAK2660333.1"/>
    <property type="molecule type" value="Genomic_DNA"/>
</dbReference>
<dbReference type="GO" id="GO:0005634">
    <property type="term" value="C:nucleus"/>
    <property type="evidence" value="ECO:0007669"/>
    <property type="project" value="UniProtKB-SubCell"/>
</dbReference>
<dbReference type="GO" id="GO:0008380">
    <property type="term" value="P:RNA splicing"/>
    <property type="evidence" value="ECO:0007669"/>
    <property type="project" value="UniProtKB-KW"/>
</dbReference>
<dbReference type="InterPro" id="IPR051106">
    <property type="entry name" value="RNA-bind/splicing_reg"/>
</dbReference>
<dbReference type="Gene3D" id="3.30.70.330">
    <property type="match status" value="1"/>
</dbReference>
<evidence type="ECO:0000256" key="1">
    <source>
        <dbReference type="ARBA" id="ARBA00004123"/>
    </source>
</evidence>
<dbReference type="SUPFAM" id="SSF54928">
    <property type="entry name" value="RNA-binding domain, RBD"/>
    <property type="match status" value="1"/>
</dbReference>
<dbReference type="PROSITE" id="PS50102">
    <property type="entry name" value="RRM"/>
    <property type="match status" value="1"/>
</dbReference>
<dbReference type="CDD" id="cd00590">
    <property type="entry name" value="RRM_SF"/>
    <property type="match status" value="1"/>
</dbReference>
<comment type="caution">
    <text evidence="8">The sequence shown here is derived from an EMBL/GenBank/DDBJ whole genome shotgun (WGS) entry which is preliminary data.</text>
</comment>
<organism evidence="8 9">
    <name type="scientific">Dipteronia dyeriana</name>
    <dbReference type="NCBI Taxonomy" id="168575"/>
    <lineage>
        <taxon>Eukaryota</taxon>
        <taxon>Viridiplantae</taxon>
        <taxon>Streptophyta</taxon>
        <taxon>Embryophyta</taxon>
        <taxon>Tracheophyta</taxon>
        <taxon>Spermatophyta</taxon>
        <taxon>Magnoliopsida</taxon>
        <taxon>eudicotyledons</taxon>
        <taxon>Gunneridae</taxon>
        <taxon>Pentapetalae</taxon>
        <taxon>rosids</taxon>
        <taxon>malvids</taxon>
        <taxon>Sapindales</taxon>
        <taxon>Sapindaceae</taxon>
        <taxon>Hippocastanoideae</taxon>
        <taxon>Acereae</taxon>
        <taxon>Dipteronia</taxon>
    </lineage>
</organism>
<protein>
    <recommendedName>
        <fullName evidence="7">RRM domain-containing protein</fullName>
    </recommendedName>
</protein>
<evidence type="ECO:0000256" key="4">
    <source>
        <dbReference type="ARBA" id="ARBA00023187"/>
    </source>
</evidence>
<evidence type="ECO:0000313" key="8">
    <source>
        <dbReference type="EMBL" id="KAK2660333.1"/>
    </source>
</evidence>
<dbReference type="InterPro" id="IPR000504">
    <property type="entry name" value="RRM_dom"/>
</dbReference>
<dbReference type="GO" id="GO:0006397">
    <property type="term" value="P:mRNA processing"/>
    <property type="evidence" value="ECO:0007669"/>
    <property type="project" value="UniProtKB-KW"/>
</dbReference>
<dbReference type="AlphaFoldDB" id="A0AAD9XJ82"/>
<dbReference type="Pfam" id="PF00076">
    <property type="entry name" value="RRM_1"/>
    <property type="match status" value="1"/>
</dbReference>
<evidence type="ECO:0000256" key="6">
    <source>
        <dbReference type="PROSITE-ProRule" id="PRU00176"/>
    </source>
</evidence>
<evidence type="ECO:0000256" key="3">
    <source>
        <dbReference type="ARBA" id="ARBA00022884"/>
    </source>
</evidence>
<sequence>MREKGSKRRSKFLSTEASRDFKDGLFSVFVDNLNSSVDQRSLWDIFKPFGMVKDVFLSSEHRARRSNYAFVQFATTEETERVVQLTNGMHVYGWPIISKVATFGWDTRRQEERKGVGRKEKSARGSWDFNRGIKRRLVLSMSKS</sequence>
<keyword evidence="2" id="KW-0507">mRNA processing</keyword>
<dbReference type="GO" id="GO:0003723">
    <property type="term" value="F:RNA binding"/>
    <property type="evidence" value="ECO:0007669"/>
    <property type="project" value="UniProtKB-UniRule"/>
</dbReference>
<keyword evidence="9" id="KW-1185">Reference proteome</keyword>
<dbReference type="SMART" id="SM00360">
    <property type="entry name" value="RRM"/>
    <property type="match status" value="1"/>
</dbReference>
<keyword evidence="5" id="KW-0539">Nucleus</keyword>
<feature type="domain" description="RRM" evidence="7">
    <location>
        <begin position="26"/>
        <end position="103"/>
    </location>
</feature>